<organism evidence="4 5">
    <name type="scientific">Gordonia cholesterolivorans</name>
    <dbReference type="NCBI Taxonomy" id="559625"/>
    <lineage>
        <taxon>Bacteria</taxon>
        <taxon>Bacillati</taxon>
        <taxon>Actinomycetota</taxon>
        <taxon>Actinomycetes</taxon>
        <taxon>Mycobacteriales</taxon>
        <taxon>Gordoniaceae</taxon>
        <taxon>Gordonia</taxon>
    </lineage>
</organism>
<evidence type="ECO:0000256" key="2">
    <source>
        <dbReference type="ARBA" id="ARBA00022827"/>
    </source>
</evidence>
<name>A0ABN3GZJ9_9ACTN</name>
<dbReference type="Proteomes" id="UP001501170">
    <property type="component" value="Unassembled WGS sequence"/>
</dbReference>
<keyword evidence="1" id="KW-0285">Flavoprotein</keyword>
<dbReference type="NCBIfam" id="NF006091">
    <property type="entry name" value="PRK08243.1"/>
    <property type="match status" value="1"/>
</dbReference>
<dbReference type="PANTHER" id="PTHR43004:SF3">
    <property type="entry name" value="P-HYDROXYBENZOATE HYDROXYLASE"/>
    <property type="match status" value="1"/>
</dbReference>
<gene>
    <name evidence="4" type="ORF">GCM10009855_00070</name>
</gene>
<keyword evidence="5" id="KW-1185">Reference proteome</keyword>
<evidence type="ECO:0000313" key="4">
    <source>
        <dbReference type="EMBL" id="GAA2364897.1"/>
    </source>
</evidence>
<dbReference type="InterPro" id="IPR036188">
    <property type="entry name" value="FAD/NAD-bd_sf"/>
</dbReference>
<accession>A0ABN3GZJ9</accession>
<dbReference type="InterPro" id="IPR002938">
    <property type="entry name" value="FAD-bd"/>
</dbReference>
<reference evidence="4 5" key="1">
    <citation type="journal article" date="2019" name="Int. J. Syst. Evol. Microbiol.">
        <title>The Global Catalogue of Microorganisms (GCM) 10K type strain sequencing project: providing services to taxonomists for standard genome sequencing and annotation.</title>
        <authorList>
            <consortium name="The Broad Institute Genomics Platform"/>
            <consortium name="The Broad Institute Genome Sequencing Center for Infectious Disease"/>
            <person name="Wu L."/>
            <person name="Ma J."/>
        </authorList>
    </citation>
    <scope>NUCLEOTIDE SEQUENCE [LARGE SCALE GENOMIC DNA]</scope>
    <source>
        <strain evidence="4 5">JCM 16227</strain>
    </source>
</reference>
<dbReference type="SUPFAM" id="SSF54373">
    <property type="entry name" value="FAD-linked reductases, C-terminal domain"/>
    <property type="match status" value="1"/>
</dbReference>
<dbReference type="SUPFAM" id="SSF51905">
    <property type="entry name" value="FAD/NAD(P)-binding domain"/>
    <property type="match status" value="1"/>
</dbReference>
<feature type="domain" description="FAD-binding" evidence="3">
    <location>
        <begin position="10"/>
        <end position="348"/>
    </location>
</feature>
<keyword evidence="2" id="KW-0274">FAD</keyword>
<sequence>MPTPPPQRIRTRVAVIGAGPAGLSLAHMLALQGVDAVVLERSSEEHVRSRVRAGVLEQSTVDVFDQLGVSADLHREALRHKGFYLRFDRATHHLDFHADTGRNAFVYGQAKVVGDLIDALPGRAAPVIFDAEAVAVEGIGTDRPEVHFRTPNSTGVVEADFVAGCDGFHGVARATAEPHVRTVQRVYPFAWLGILAHSTPVTEEGMYSAHPDGLSLHSMRGPQLSRQYLQVPHDTDLAHWSDERIWKELRHRSAADDADELETGEIIERSLTRLRSAVTEPMRVGSLFLLGDAAHILPPTGAKGLNLAVSDACVLSNALGGYYADRRTDLPDAYSATALERIWQTQAFSWRLTSALHRHDDEFDWPLRRARLQRWVASETARRELGEVYLGLPFPTDWRYR</sequence>
<dbReference type="Pfam" id="PF01494">
    <property type="entry name" value="FAD_binding_3"/>
    <property type="match status" value="1"/>
</dbReference>
<evidence type="ECO:0000313" key="5">
    <source>
        <dbReference type="Proteomes" id="UP001501170"/>
    </source>
</evidence>
<dbReference type="EMBL" id="BAAARB010000001">
    <property type="protein sequence ID" value="GAA2364897.1"/>
    <property type="molecule type" value="Genomic_DNA"/>
</dbReference>
<proteinExistence type="predicted"/>
<protein>
    <submittedName>
        <fullName evidence="4">4-hydroxybenzoate 3-monooxygenase</fullName>
    </submittedName>
</protein>
<evidence type="ECO:0000256" key="1">
    <source>
        <dbReference type="ARBA" id="ARBA00022630"/>
    </source>
</evidence>
<dbReference type="PANTHER" id="PTHR43004">
    <property type="entry name" value="TRK SYSTEM POTASSIUM UPTAKE PROTEIN"/>
    <property type="match status" value="1"/>
</dbReference>
<dbReference type="Gene3D" id="3.50.50.60">
    <property type="entry name" value="FAD/NAD(P)-binding domain"/>
    <property type="match status" value="1"/>
</dbReference>
<dbReference type="PRINTS" id="PR00420">
    <property type="entry name" value="RNGMNOXGNASE"/>
</dbReference>
<dbReference type="RefSeq" id="WP_346074649.1">
    <property type="nucleotide sequence ID" value="NZ_BAAARB010000001.1"/>
</dbReference>
<evidence type="ECO:0000259" key="3">
    <source>
        <dbReference type="Pfam" id="PF01494"/>
    </source>
</evidence>
<comment type="caution">
    <text evidence="4">The sequence shown here is derived from an EMBL/GenBank/DDBJ whole genome shotgun (WGS) entry which is preliminary data.</text>
</comment>
<dbReference type="Gene3D" id="3.30.9.10">
    <property type="entry name" value="D-Amino Acid Oxidase, subunit A, domain 2"/>
    <property type="match status" value="1"/>
</dbReference>
<dbReference type="InterPro" id="IPR050641">
    <property type="entry name" value="RIFMO-like"/>
</dbReference>